<evidence type="ECO:0000313" key="1">
    <source>
        <dbReference type="EMBL" id="MBD1373515.1"/>
    </source>
</evidence>
<dbReference type="RefSeq" id="WP_191142581.1">
    <property type="nucleotide sequence ID" value="NZ_JACXAH010000026.1"/>
</dbReference>
<proteinExistence type="predicted"/>
<reference evidence="1" key="1">
    <citation type="submission" date="2020-09" db="EMBL/GenBank/DDBJ databases">
        <title>A novel bacterium of genus Hazenella, isolated from South China Sea.</title>
        <authorList>
            <person name="Huang H."/>
            <person name="Mo K."/>
            <person name="Hu Y."/>
        </authorList>
    </citation>
    <scope>NUCLEOTIDE SEQUENCE</scope>
    <source>
        <strain evidence="1">IB182357</strain>
    </source>
</reference>
<dbReference type="Proteomes" id="UP000661691">
    <property type="component" value="Unassembled WGS sequence"/>
</dbReference>
<comment type="caution">
    <text evidence="1">The sequence shown here is derived from an EMBL/GenBank/DDBJ whole genome shotgun (WGS) entry which is preliminary data.</text>
</comment>
<name>A0A926RU38_9BACL</name>
<dbReference type="EMBL" id="JACXAH010000026">
    <property type="protein sequence ID" value="MBD1373515.1"/>
    <property type="molecule type" value="Genomic_DNA"/>
</dbReference>
<gene>
    <name evidence="1" type="ORF">IC620_14265</name>
</gene>
<organism evidence="1 2">
    <name type="scientific">Polycladospora coralii</name>
    <dbReference type="NCBI Taxonomy" id="2771432"/>
    <lineage>
        <taxon>Bacteria</taxon>
        <taxon>Bacillati</taxon>
        <taxon>Bacillota</taxon>
        <taxon>Bacilli</taxon>
        <taxon>Bacillales</taxon>
        <taxon>Thermoactinomycetaceae</taxon>
        <taxon>Polycladospora</taxon>
    </lineage>
</organism>
<protein>
    <submittedName>
        <fullName evidence="1">Uncharacterized protein</fullName>
    </submittedName>
</protein>
<evidence type="ECO:0000313" key="2">
    <source>
        <dbReference type="Proteomes" id="UP000661691"/>
    </source>
</evidence>
<sequence>MSETASVENPYTYLGYRYDKEAGLYYLQSRYVLQLSGGDAQITLQLEEQDIRFIFGNKQLDGLLAIEIYATKDYDARFLIGDEMAKIIHVD</sequence>
<dbReference type="AlphaFoldDB" id="A0A926RU38"/>
<keyword evidence="2" id="KW-1185">Reference proteome</keyword>
<accession>A0A926RU38</accession>